<evidence type="ECO:0000313" key="4">
    <source>
        <dbReference type="Proteomes" id="UP000054284"/>
    </source>
</evidence>
<comment type="caution">
    <text evidence="3">The sequence shown here is derived from an EMBL/GenBank/DDBJ whole genome shotgun (WGS) entry which is preliminary data.</text>
</comment>
<name>W7KVA4_9CREN</name>
<proteinExistence type="predicted"/>
<sequence>MLKYKDLVGVPDYVLKFSYYNSPLDLKNSNRVSLDHKFQLMFYSYIMEKLNMIVKEAYLYYIPLKRIVRIPYTKIGTT</sequence>
<evidence type="ECO:0000259" key="2">
    <source>
        <dbReference type="Pfam" id="PF01930"/>
    </source>
</evidence>
<dbReference type="Pfam" id="PF01930">
    <property type="entry name" value="Cas_Cas4"/>
    <property type="match status" value="1"/>
</dbReference>
<dbReference type="InterPro" id="IPR022765">
    <property type="entry name" value="Dna2/Cas4_DUF83"/>
</dbReference>
<dbReference type="AlphaFoldDB" id="W7KVA4"/>
<dbReference type="Proteomes" id="UP000054284">
    <property type="component" value="Unassembled WGS sequence"/>
</dbReference>
<evidence type="ECO:0000313" key="3">
    <source>
        <dbReference type="EMBL" id="EWG06572.1"/>
    </source>
</evidence>
<evidence type="ECO:0000256" key="1">
    <source>
        <dbReference type="ARBA" id="ARBA00001936"/>
    </source>
</evidence>
<comment type="cofactor">
    <cofactor evidence="1">
        <name>Mn(2+)</name>
        <dbReference type="ChEBI" id="CHEBI:29035"/>
    </cofactor>
</comment>
<keyword evidence="4" id="KW-1185">Reference proteome</keyword>
<reference evidence="3 4" key="1">
    <citation type="journal article" date="2014" name="Genome Announc.">
        <title>Draft Genome Sequence of the Sulfolobales Archaeon AZ1, Obtained through Metagenomic Analysis of a Mexican Hot Spring.</title>
        <authorList>
            <person name="Servin-Garciduenas L.E."/>
            <person name="Martinez-Romero E."/>
        </authorList>
    </citation>
    <scope>NUCLEOTIDE SEQUENCE [LARGE SCALE GENOMIC DNA]</scope>
    <source>
        <strain evidence="3">AZ1-illumnia</strain>
    </source>
</reference>
<dbReference type="EMBL" id="ASRH01000014">
    <property type="protein sequence ID" value="EWG06572.1"/>
    <property type="molecule type" value="Genomic_DNA"/>
</dbReference>
<feature type="domain" description="DUF83" evidence="2">
    <location>
        <begin position="11"/>
        <end position="73"/>
    </location>
</feature>
<protein>
    <recommendedName>
        <fullName evidence="2">DUF83 domain-containing protein</fullName>
    </recommendedName>
</protein>
<gene>
    <name evidence="3" type="ORF">ASUL_08819</name>
</gene>
<organism evidence="3 4">
    <name type="scientific">Candidatus Aramenus sulfurataquae</name>
    <dbReference type="NCBI Taxonomy" id="1326980"/>
    <lineage>
        <taxon>Archaea</taxon>
        <taxon>Thermoproteota</taxon>
        <taxon>Thermoprotei</taxon>
        <taxon>Sulfolobales</taxon>
        <taxon>Sulfolobaceae</taxon>
        <taxon>Candidatus Aramenus</taxon>
    </lineage>
</organism>
<dbReference type="InterPro" id="IPR011604">
    <property type="entry name" value="PDDEXK-like_dom_sf"/>
</dbReference>
<accession>W7KVA4</accession>
<dbReference type="Gene3D" id="3.90.320.10">
    <property type="match status" value="1"/>
</dbReference>